<dbReference type="HOGENOM" id="CLU_2083058_0_0_11"/>
<proteinExistence type="predicted"/>
<dbReference type="Proteomes" id="UP000018781">
    <property type="component" value="Chromosome"/>
</dbReference>
<dbReference type="AlphaFoldDB" id="V9XNK9"/>
<name>V9XNK9_9NOCA</name>
<dbReference type="KEGG" id="rpy:Y013_04885"/>
<evidence type="ECO:0000313" key="2">
    <source>
        <dbReference type="Proteomes" id="UP000018781"/>
    </source>
</evidence>
<accession>V9XNK9</accession>
<dbReference type="EMBL" id="CP006996">
    <property type="protein sequence ID" value="AHD23634.1"/>
    <property type="molecule type" value="Genomic_DNA"/>
</dbReference>
<protein>
    <submittedName>
        <fullName evidence="1">Uncharacterized protein</fullName>
    </submittedName>
</protein>
<sequence length="117" mass="13147">MRSAAYLEFSTPTQSIRFLDDTSSASVSEEFLAISWASRLLRDCIRRMSIFNGSTIVDDDRVIGQGIRSAYTLPSFVVGIRRDERTRLALAMTVFPMCHDSCRLPYICGDPDQRSGT</sequence>
<evidence type="ECO:0000313" key="1">
    <source>
        <dbReference type="EMBL" id="AHD23634.1"/>
    </source>
</evidence>
<gene>
    <name evidence="1" type="ORF">Y013_04885</name>
</gene>
<reference evidence="1 2" key="1">
    <citation type="journal article" date="2014" name="Genome Announc.">
        <title>Complete Genome of Rhodococcus pyridinivorans SB3094, a Methyl-Ethyl-Ketone-Degrading Bacterium Used for Bioaugmentation.</title>
        <authorList>
            <person name="Dueholm M.S."/>
            <person name="Albertsen M."/>
            <person name="D'Imperio S."/>
            <person name="Tale V.P."/>
            <person name="Lewis D."/>
            <person name="Nielsen P.H."/>
            <person name="Nielsen J.L."/>
        </authorList>
    </citation>
    <scope>NUCLEOTIDE SEQUENCE [LARGE SCALE GENOMIC DNA]</scope>
    <source>
        <strain evidence="1 2">SB3094</strain>
    </source>
</reference>
<organism evidence="1 2">
    <name type="scientific">Rhodococcus pyridinivorans SB3094</name>
    <dbReference type="NCBI Taxonomy" id="1435356"/>
    <lineage>
        <taxon>Bacteria</taxon>
        <taxon>Bacillati</taxon>
        <taxon>Actinomycetota</taxon>
        <taxon>Actinomycetes</taxon>
        <taxon>Mycobacteriales</taxon>
        <taxon>Nocardiaceae</taxon>
        <taxon>Rhodococcus</taxon>
    </lineage>
</organism>